<keyword evidence="5" id="KW-0804">Transcription</keyword>
<dbReference type="Pfam" id="PF03106">
    <property type="entry name" value="WRKY"/>
    <property type="match status" value="2"/>
</dbReference>
<keyword evidence="10" id="KW-1185">Reference proteome</keyword>
<keyword evidence="2" id="KW-0677">Repeat</keyword>
<evidence type="ECO:0000313" key="9">
    <source>
        <dbReference type="EMBL" id="CAI8587129.1"/>
    </source>
</evidence>
<evidence type="ECO:0000259" key="8">
    <source>
        <dbReference type="PROSITE" id="PS50811"/>
    </source>
</evidence>
<gene>
    <name evidence="9" type="ORF">VFH_I285200</name>
</gene>
<feature type="domain" description="WRKY" evidence="8">
    <location>
        <begin position="244"/>
        <end position="309"/>
    </location>
</feature>
<dbReference type="InterPro" id="IPR036576">
    <property type="entry name" value="WRKY_dom_sf"/>
</dbReference>
<dbReference type="PANTHER" id="PTHR31221">
    <property type="entry name" value="WRKY TRANSCRIPTION FACTOR PROTEIN 1-RELATED"/>
    <property type="match status" value="1"/>
</dbReference>
<protein>
    <recommendedName>
        <fullName evidence="8">WRKY domain-containing protein</fullName>
    </recommendedName>
</protein>
<accession>A0AAV0YMM2</accession>
<sequence length="317" mass="35004">MVSSQGNADQNGSSDKEQQQVSPQTEVALSQGVDDVANNESSDSDVNAMPNELPPSPDASPLETHSQSPGTPSNGLPLSQSTQRTSAIIREKVTSDGFNWRKYGQKSLKAEGFRRCYYKCSHSNCMAKKKFVMSPEGNFENYTYAGQHNHPKPQLNTVPSVERVLPVVEQGPQQSSLADMEGQDKSSVEYEPTPQQISPLHCCPPSNASETHDSKRLKKDDNNTHTVGVDVSTGESRLVVQTPSASGIVEDGYRWRKYGQKNVKGNENPRNYYRCTSPGCHVKKHVEKSPENPINIVTTYEGEHDHEPPTARRVHSL</sequence>
<feature type="compositionally biased region" description="Polar residues" evidence="7">
    <location>
        <begin position="1"/>
        <end position="28"/>
    </location>
</feature>
<keyword evidence="3" id="KW-0805">Transcription regulation</keyword>
<dbReference type="EMBL" id="OX451736">
    <property type="protein sequence ID" value="CAI8587129.1"/>
    <property type="molecule type" value="Genomic_DNA"/>
</dbReference>
<dbReference type="Gene3D" id="2.20.25.80">
    <property type="entry name" value="WRKY domain"/>
    <property type="match status" value="2"/>
</dbReference>
<evidence type="ECO:0000256" key="6">
    <source>
        <dbReference type="ARBA" id="ARBA00023242"/>
    </source>
</evidence>
<keyword evidence="4" id="KW-0238">DNA-binding</keyword>
<reference evidence="9 10" key="1">
    <citation type="submission" date="2023-01" db="EMBL/GenBank/DDBJ databases">
        <authorList>
            <person name="Kreplak J."/>
        </authorList>
    </citation>
    <scope>NUCLEOTIDE SEQUENCE [LARGE SCALE GENOMIC DNA]</scope>
</reference>
<dbReference type="GO" id="GO:0005634">
    <property type="term" value="C:nucleus"/>
    <property type="evidence" value="ECO:0007669"/>
    <property type="project" value="UniProtKB-SubCell"/>
</dbReference>
<evidence type="ECO:0000313" key="10">
    <source>
        <dbReference type="Proteomes" id="UP001157006"/>
    </source>
</evidence>
<dbReference type="GO" id="GO:0003700">
    <property type="term" value="F:DNA-binding transcription factor activity"/>
    <property type="evidence" value="ECO:0007669"/>
    <property type="project" value="InterPro"/>
</dbReference>
<feature type="compositionally biased region" description="Basic and acidic residues" evidence="7">
    <location>
        <begin position="210"/>
        <end position="223"/>
    </location>
</feature>
<dbReference type="InterPro" id="IPR044810">
    <property type="entry name" value="WRKY_plant"/>
</dbReference>
<dbReference type="PROSITE" id="PS50811">
    <property type="entry name" value="WRKY"/>
    <property type="match status" value="2"/>
</dbReference>
<keyword evidence="6" id="KW-0539">Nucleus</keyword>
<dbReference type="SMART" id="SM00774">
    <property type="entry name" value="WRKY"/>
    <property type="match status" value="2"/>
</dbReference>
<dbReference type="GO" id="GO:0043565">
    <property type="term" value="F:sequence-specific DNA binding"/>
    <property type="evidence" value="ECO:0007669"/>
    <property type="project" value="InterPro"/>
</dbReference>
<comment type="subcellular location">
    <subcellularLocation>
        <location evidence="1">Nucleus</location>
    </subcellularLocation>
</comment>
<dbReference type="AlphaFoldDB" id="A0AAV0YMM2"/>
<feature type="region of interest" description="Disordered" evidence="7">
    <location>
        <begin position="1"/>
        <end position="83"/>
    </location>
</feature>
<feature type="compositionally biased region" description="Polar residues" evidence="7">
    <location>
        <begin position="63"/>
        <end position="83"/>
    </location>
</feature>
<evidence type="ECO:0000256" key="5">
    <source>
        <dbReference type="ARBA" id="ARBA00023163"/>
    </source>
</evidence>
<evidence type="ECO:0000256" key="2">
    <source>
        <dbReference type="ARBA" id="ARBA00022737"/>
    </source>
</evidence>
<dbReference type="SUPFAM" id="SSF118290">
    <property type="entry name" value="WRKY DNA-binding domain"/>
    <property type="match status" value="2"/>
</dbReference>
<dbReference type="PANTHER" id="PTHR31221:SF125">
    <property type="entry name" value="WRKY TRANSCRIPTION FACTOR 1"/>
    <property type="match status" value="1"/>
</dbReference>
<organism evidence="9 10">
    <name type="scientific">Vicia faba</name>
    <name type="common">Broad bean</name>
    <name type="synonym">Faba vulgaris</name>
    <dbReference type="NCBI Taxonomy" id="3906"/>
    <lineage>
        <taxon>Eukaryota</taxon>
        <taxon>Viridiplantae</taxon>
        <taxon>Streptophyta</taxon>
        <taxon>Embryophyta</taxon>
        <taxon>Tracheophyta</taxon>
        <taxon>Spermatophyta</taxon>
        <taxon>Magnoliopsida</taxon>
        <taxon>eudicotyledons</taxon>
        <taxon>Gunneridae</taxon>
        <taxon>Pentapetalae</taxon>
        <taxon>rosids</taxon>
        <taxon>fabids</taxon>
        <taxon>Fabales</taxon>
        <taxon>Fabaceae</taxon>
        <taxon>Papilionoideae</taxon>
        <taxon>50 kb inversion clade</taxon>
        <taxon>NPAAA clade</taxon>
        <taxon>Hologalegina</taxon>
        <taxon>IRL clade</taxon>
        <taxon>Fabeae</taxon>
        <taxon>Vicia</taxon>
    </lineage>
</organism>
<evidence type="ECO:0000256" key="7">
    <source>
        <dbReference type="SAM" id="MobiDB-lite"/>
    </source>
</evidence>
<evidence type="ECO:0000256" key="4">
    <source>
        <dbReference type="ARBA" id="ARBA00023125"/>
    </source>
</evidence>
<proteinExistence type="predicted"/>
<dbReference type="Proteomes" id="UP001157006">
    <property type="component" value="Chromosome 1L"/>
</dbReference>
<feature type="domain" description="WRKY" evidence="8">
    <location>
        <begin position="89"/>
        <end position="153"/>
    </location>
</feature>
<dbReference type="InterPro" id="IPR003657">
    <property type="entry name" value="WRKY_dom"/>
</dbReference>
<evidence type="ECO:0000256" key="3">
    <source>
        <dbReference type="ARBA" id="ARBA00023015"/>
    </source>
</evidence>
<evidence type="ECO:0000256" key="1">
    <source>
        <dbReference type="ARBA" id="ARBA00004123"/>
    </source>
</evidence>
<feature type="region of interest" description="Disordered" evidence="7">
    <location>
        <begin position="169"/>
        <end position="223"/>
    </location>
</feature>
<dbReference type="FunFam" id="2.20.25.80:FF:000006">
    <property type="entry name" value="WRKY transcription factor"/>
    <property type="match status" value="1"/>
</dbReference>
<name>A0AAV0YMM2_VICFA</name>